<organism evidence="2">
    <name type="scientific">Leptinotarsa decemlineata</name>
    <name type="common">Colorado potato beetle</name>
    <name type="synonym">Doryphora decemlineata</name>
    <dbReference type="NCBI Taxonomy" id="7539"/>
    <lineage>
        <taxon>Eukaryota</taxon>
        <taxon>Metazoa</taxon>
        <taxon>Ecdysozoa</taxon>
        <taxon>Arthropoda</taxon>
        <taxon>Hexapoda</taxon>
        <taxon>Insecta</taxon>
        <taxon>Pterygota</taxon>
        <taxon>Neoptera</taxon>
        <taxon>Endopterygota</taxon>
        <taxon>Coleoptera</taxon>
        <taxon>Polyphaga</taxon>
        <taxon>Cucujiformia</taxon>
        <taxon>Chrysomeloidea</taxon>
        <taxon>Chrysomelidae</taxon>
        <taxon>Chrysomelinae</taxon>
        <taxon>Doryphorini</taxon>
        <taxon>Leptinotarsa</taxon>
    </lineage>
</organism>
<dbReference type="EMBL" id="KJ939426">
    <property type="protein sequence ID" value="AIW62334.1"/>
    <property type="molecule type" value="mRNA"/>
</dbReference>
<protein>
    <submittedName>
        <fullName evidence="2">Allatostatin-C</fullName>
    </submittedName>
</protein>
<evidence type="ECO:0000256" key="1">
    <source>
        <dbReference type="SAM" id="SignalP"/>
    </source>
</evidence>
<keyword evidence="1" id="KW-0732">Signal</keyword>
<feature type="signal peptide" evidence="1">
    <location>
        <begin position="1"/>
        <end position="20"/>
    </location>
</feature>
<dbReference type="GeneID" id="111508226"/>
<reference evidence="2" key="1">
    <citation type="submission" date="2014-06" db="EMBL/GenBank/DDBJ databases">
        <authorList>
            <person name="Meng Q.W."/>
            <person name="Li G.Q."/>
        </authorList>
    </citation>
    <scope>NUCLEOTIDE SEQUENCE</scope>
</reference>
<reference evidence="2" key="2">
    <citation type="journal article" date="2015" name="Gene">
        <title>Involvement of a putative allatostatin in regulation of juvenile hormone titer and the larval development in Leptinotarsa decemlineata (Say).</title>
        <authorList>
            <person name="Meng Q.-W."/>
            <person name="Liu X.-P."/>
            <person name="Lu F.-G."/>
            <person name="Fu K.-Y."/>
            <person name="Guo W.-C."/>
            <person name="Li G.-Q."/>
        </authorList>
    </citation>
    <scope>NUCLEOTIDE SEQUENCE</scope>
</reference>
<evidence type="ECO:0000313" key="2">
    <source>
        <dbReference type="EMBL" id="AIW62334.1"/>
    </source>
</evidence>
<dbReference type="OrthoDB" id="8032897at2759"/>
<feature type="chain" id="PRO_5001970735" evidence="1">
    <location>
        <begin position="21"/>
        <end position="101"/>
    </location>
</feature>
<dbReference type="AlphaFoldDB" id="A0A0A0V5Y6"/>
<accession>A0A0A0V5Y6</accession>
<name>A0A0A0V5Y6_LEPDE</name>
<proteinExistence type="evidence at transcript level"/>
<dbReference type="RefSeq" id="XP_023019432.2">
    <property type="nucleotide sequence ID" value="XM_023163664.2"/>
</dbReference>
<sequence length="101" mass="11815">MMQGFLHLFMKAFLILLVAALTTSNARHLGENSLPENSQFMVDPDNNQYEPGMKQWQMELIAQKLAELNSPIGFQRDLRSETERKRRFRACYFNPVSCFKK</sequence>